<dbReference type="InterPro" id="IPR027479">
    <property type="entry name" value="S-Me-THD_N_sf"/>
</dbReference>
<evidence type="ECO:0000259" key="2">
    <source>
        <dbReference type="Pfam" id="PF20906"/>
    </source>
</evidence>
<dbReference type="SUPFAM" id="SSF160991">
    <property type="entry name" value="CV3147-like"/>
    <property type="match status" value="1"/>
</dbReference>
<dbReference type="Proteomes" id="UP000053157">
    <property type="component" value="Unassembled WGS sequence"/>
</dbReference>
<keyword evidence="4" id="KW-1185">Reference proteome</keyword>
<evidence type="ECO:0000259" key="1">
    <source>
        <dbReference type="Pfam" id="PF06032"/>
    </source>
</evidence>
<proteinExistence type="predicted"/>
<dbReference type="Gene3D" id="2.40.390.10">
    <property type="entry name" value="CV3147-like"/>
    <property type="match status" value="1"/>
</dbReference>
<comment type="caution">
    <text evidence="3">The sequence shown here is derived from an EMBL/GenBank/DDBJ whole genome shotgun (WGS) entry which is preliminary data.</text>
</comment>
<dbReference type="InterPro" id="IPR010318">
    <property type="entry name" value="S-Me-THD_N"/>
</dbReference>
<dbReference type="InterPro" id="IPR024071">
    <property type="entry name" value="S-Me-THD_C_sf"/>
</dbReference>
<dbReference type="Pfam" id="PF20906">
    <property type="entry name" value="S-Me-THD_C"/>
    <property type="match status" value="1"/>
</dbReference>
<dbReference type="Pfam" id="PF06032">
    <property type="entry name" value="S-Me-THD_N"/>
    <property type="match status" value="1"/>
</dbReference>
<protein>
    <recommendedName>
        <fullName evidence="5">Hydantoinase</fullName>
    </recommendedName>
</protein>
<organism evidence="3 4">
    <name type="scientific">Haloferax profundi</name>
    <dbReference type="NCBI Taxonomy" id="1544718"/>
    <lineage>
        <taxon>Archaea</taxon>
        <taxon>Methanobacteriati</taxon>
        <taxon>Methanobacteriota</taxon>
        <taxon>Stenosarchaea group</taxon>
        <taxon>Halobacteria</taxon>
        <taxon>Halobacteriales</taxon>
        <taxon>Haloferacaceae</taxon>
        <taxon>Haloferax</taxon>
    </lineage>
</organism>
<name>A0A0W1RFC9_9EURY</name>
<evidence type="ECO:0000313" key="4">
    <source>
        <dbReference type="Proteomes" id="UP000053157"/>
    </source>
</evidence>
<gene>
    <name evidence="3" type="ORF">AUR66_19845</name>
</gene>
<dbReference type="Gene3D" id="3.40.1610.10">
    <property type="entry name" value="CV3147-like domain"/>
    <property type="match status" value="1"/>
</dbReference>
<accession>A0A0W1RFC9</accession>
<dbReference type="AlphaFoldDB" id="A0A0W1RFC9"/>
<dbReference type="InterPro" id="IPR048350">
    <property type="entry name" value="S-Me-THD-like_C"/>
</dbReference>
<evidence type="ECO:0008006" key="5">
    <source>
        <dbReference type="Google" id="ProtNLM"/>
    </source>
</evidence>
<dbReference type="EMBL" id="LOPV01000632">
    <property type="protein sequence ID" value="KTG12200.1"/>
    <property type="molecule type" value="Genomic_DNA"/>
</dbReference>
<feature type="domain" description="S-Me-THD N-terminal" evidence="1">
    <location>
        <begin position="10"/>
        <end position="165"/>
    </location>
</feature>
<feature type="domain" description="S-Me-THD-like C-terminal" evidence="2">
    <location>
        <begin position="168"/>
        <end position="357"/>
    </location>
</feature>
<reference evidence="3 4" key="1">
    <citation type="submission" date="2015-12" db="EMBL/GenBank/DDBJ databases">
        <title>Haloferax profundi sp. nov. isolated from the Discovery deep brine-seawater interface in the Red Sea.</title>
        <authorList>
            <person name="Zhang G."/>
            <person name="Stingl U."/>
            <person name="Rashid M."/>
        </authorList>
    </citation>
    <scope>NUCLEOTIDE SEQUENCE [LARGE SCALE GENOMIC DNA]</scope>
    <source>
        <strain evidence="3 4">SB29</strain>
    </source>
</reference>
<evidence type="ECO:0000313" key="3">
    <source>
        <dbReference type="EMBL" id="KTG12200.1"/>
    </source>
</evidence>
<sequence>MTTMKITTDNIDDFATGATVLGTGGGGDPYIGKLMAEQAIEEHGPVELIDPREVPDDALVIPSAMLGAPTVMVEKIPRGTEALAAFESLETHLGQEAYATMSIEAGGLNSTVPIAVAAALDLPLVDADGMGRAFPEVQMVTLTMGGISATPMSIADEKGNSLFVDTVDNEYAEAFARVTSIEMGGACMIGTYALSGAEVREHAILDSMSLAHDIGESIRTAKDRSQDPVEAVLDLTDGYELFEGKIVDVQRRTEGGFAVGEATLEGLADCDGRQLTLNFQNEHLVARDSENGVLASTPDLITVLDSETGDPITTERLAYGHRVRVIGMPCSPKWRTDEGLDLVGPEYFNYSIDYEPIETLQNQIND</sequence>